<keyword evidence="4" id="KW-1185">Reference proteome</keyword>
<dbReference type="CDD" id="cd00167">
    <property type="entry name" value="SANT"/>
    <property type="match status" value="1"/>
</dbReference>
<feature type="coiled-coil region" evidence="1">
    <location>
        <begin position="6"/>
        <end position="33"/>
    </location>
</feature>
<name>A0AA86RHM8_9EUKA</name>
<reference evidence="2" key="1">
    <citation type="submission" date="2023-06" db="EMBL/GenBank/DDBJ databases">
        <authorList>
            <person name="Kurt Z."/>
        </authorList>
    </citation>
    <scope>NUCLEOTIDE SEQUENCE</scope>
</reference>
<proteinExistence type="predicted"/>
<dbReference type="InterPro" id="IPR009057">
    <property type="entry name" value="Homeodomain-like_sf"/>
</dbReference>
<protein>
    <submittedName>
        <fullName evidence="2">SANT/Myb domain</fullName>
    </submittedName>
    <submittedName>
        <fullName evidence="3">SANT/Myb_domain</fullName>
    </submittedName>
</protein>
<evidence type="ECO:0000313" key="2">
    <source>
        <dbReference type="EMBL" id="CAI9978569.1"/>
    </source>
</evidence>
<sequence>MTYYCMEILIIMQEELKQQIKILQNEILQTYNKRILKSQNKLQPRLRQRDRWTADEDKLLIQQLQIHGIKGQDLFNIPTKSANQVYYRLRYLKQVYLQQKSVHEHTKFDQNIDLSCFKLFCKQYWY</sequence>
<reference evidence="3 4" key="2">
    <citation type="submission" date="2024-07" db="EMBL/GenBank/DDBJ databases">
        <authorList>
            <person name="Akdeniz Z."/>
        </authorList>
    </citation>
    <scope>NUCLEOTIDE SEQUENCE [LARGE SCALE GENOMIC DNA]</scope>
</reference>
<comment type="caution">
    <text evidence="2">The sequence shown here is derived from an EMBL/GenBank/DDBJ whole genome shotgun (WGS) entry which is preliminary data.</text>
</comment>
<keyword evidence="1" id="KW-0175">Coiled coil</keyword>
<evidence type="ECO:0000256" key="1">
    <source>
        <dbReference type="SAM" id="Coils"/>
    </source>
</evidence>
<dbReference type="EMBL" id="CAXDID020000045">
    <property type="protein sequence ID" value="CAL6002540.1"/>
    <property type="molecule type" value="Genomic_DNA"/>
</dbReference>
<dbReference type="AlphaFoldDB" id="A0AA86RHM8"/>
<dbReference type="InterPro" id="IPR001005">
    <property type="entry name" value="SANT/Myb"/>
</dbReference>
<dbReference type="SUPFAM" id="SSF46689">
    <property type="entry name" value="Homeodomain-like"/>
    <property type="match status" value="1"/>
</dbReference>
<gene>
    <name evidence="3" type="ORF">HINF_LOCUS17973</name>
    <name evidence="2" type="ORF">HINF_LOCUS66214</name>
</gene>
<dbReference type="EMBL" id="CATOUU010001185">
    <property type="protein sequence ID" value="CAI9978569.1"/>
    <property type="molecule type" value="Genomic_DNA"/>
</dbReference>
<evidence type="ECO:0000313" key="3">
    <source>
        <dbReference type="EMBL" id="CAL6002540.1"/>
    </source>
</evidence>
<dbReference type="Proteomes" id="UP001642409">
    <property type="component" value="Unassembled WGS sequence"/>
</dbReference>
<accession>A0AA86RHM8</accession>
<evidence type="ECO:0000313" key="4">
    <source>
        <dbReference type="Proteomes" id="UP001642409"/>
    </source>
</evidence>
<organism evidence="2">
    <name type="scientific">Hexamita inflata</name>
    <dbReference type="NCBI Taxonomy" id="28002"/>
    <lineage>
        <taxon>Eukaryota</taxon>
        <taxon>Metamonada</taxon>
        <taxon>Diplomonadida</taxon>
        <taxon>Hexamitidae</taxon>
        <taxon>Hexamitinae</taxon>
        <taxon>Hexamita</taxon>
    </lineage>
</organism>